<dbReference type="OrthoDB" id="7165630at2759"/>
<name>A0A4Y2FGA6_ARAVE</name>
<protein>
    <submittedName>
        <fullName evidence="1">Uncharacterized protein</fullName>
    </submittedName>
</protein>
<reference evidence="1 2" key="1">
    <citation type="journal article" date="2019" name="Sci. Rep.">
        <title>Orb-weaving spider Araneus ventricosus genome elucidates the spidroin gene catalogue.</title>
        <authorList>
            <person name="Kono N."/>
            <person name="Nakamura H."/>
            <person name="Ohtoshi R."/>
            <person name="Moran D.A.P."/>
            <person name="Shinohara A."/>
            <person name="Yoshida Y."/>
            <person name="Fujiwara M."/>
            <person name="Mori M."/>
            <person name="Tomita M."/>
            <person name="Arakawa K."/>
        </authorList>
    </citation>
    <scope>NUCLEOTIDE SEQUENCE [LARGE SCALE GENOMIC DNA]</scope>
</reference>
<keyword evidence="2" id="KW-1185">Reference proteome</keyword>
<evidence type="ECO:0000313" key="1">
    <source>
        <dbReference type="EMBL" id="GBM39536.1"/>
    </source>
</evidence>
<proteinExistence type="predicted"/>
<evidence type="ECO:0000313" key="2">
    <source>
        <dbReference type="Proteomes" id="UP000499080"/>
    </source>
</evidence>
<accession>A0A4Y2FGA6</accession>
<dbReference type="AlphaFoldDB" id="A0A4Y2FGA6"/>
<organism evidence="1 2">
    <name type="scientific">Araneus ventricosus</name>
    <name type="common">Orbweaver spider</name>
    <name type="synonym">Epeira ventricosa</name>
    <dbReference type="NCBI Taxonomy" id="182803"/>
    <lineage>
        <taxon>Eukaryota</taxon>
        <taxon>Metazoa</taxon>
        <taxon>Ecdysozoa</taxon>
        <taxon>Arthropoda</taxon>
        <taxon>Chelicerata</taxon>
        <taxon>Arachnida</taxon>
        <taxon>Araneae</taxon>
        <taxon>Araneomorphae</taxon>
        <taxon>Entelegynae</taxon>
        <taxon>Araneoidea</taxon>
        <taxon>Araneidae</taxon>
        <taxon>Araneus</taxon>
    </lineage>
</organism>
<gene>
    <name evidence="1" type="ORF">AVEN_270717_1</name>
</gene>
<dbReference type="EMBL" id="BGPR01000900">
    <property type="protein sequence ID" value="GBM39536.1"/>
    <property type="molecule type" value="Genomic_DNA"/>
</dbReference>
<dbReference type="Proteomes" id="UP000499080">
    <property type="component" value="Unassembled WGS sequence"/>
</dbReference>
<comment type="caution">
    <text evidence="1">The sequence shown here is derived from an EMBL/GenBank/DDBJ whole genome shotgun (WGS) entry which is preliminary data.</text>
</comment>
<sequence>MLLCGRRSENITLKGATAEACGVSEERSLRQLGYCGRSTDGSNVATSQPLTKEVRIVVGGDSSTTDLAARRGVFSRRRYGSVEMLASCDGEGSESLVRRFRIENGEQVEKDEVYGSPSTPVLENPEYQTRWYFKFFLGKSCQSGYVIYTAYEEVMVTGVATKEASTCKA</sequence>